<dbReference type="AlphaFoldDB" id="A0A2H9U874"/>
<gene>
    <name evidence="1" type="ORF">CUC53_03245</name>
</gene>
<accession>A0A2H9U874</accession>
<keyword evidence="2" id="KW-1185">Reference proteome</keyword>
<comment type="caution">
    <text evidence="1">The sequence shown here is derived from an EMBL/GenBank/DDBJ whole genome shotgun (WGS) entry which is preliminary data.</text>
</comment>
<dbReference type="Proteomes" id="UP000235861">
    <property type="component" value="Unassembled WGS sequence"/>
</dbReference>
<sequence length="111" mass="12631">MAYYLYYEKDAAVVTDKKVYTGLVKIRENLINFKSLNGELSSQDVYVIEKDDLALVRVNWVIRSKDASKKKLAQGESIEVLKKVKGRWIYAIDHPFGASDMLSAAVDKNNK</sequence>
<name>A0A2H9U874_9GAMM</name>
<dbReference type="EMBL" id="PGGC01000024">
    <property type="protein sequence ID" value="PJG60202.1"/>
    <property type="molecule type" value="Genomic_DNA"/>
</dbReference>
<proteinExistence type="predicted"/>
<reference evidence="1 2" key="1">
    <citation type="submission" date="2017-11" db="EMBL/GenBank/DDBJ databases">
        <title>Draft genome sequence of environmental isolate Aeromonas cavernicola sp. nov. MDC 2508.</title>
        <authorList>
            <person name="Colston S.M."/>
            <person name="Navarro A."/>
            <person name="Martinez-Murcia A.J."/>
            <person name="Graf J."/>
        </authorList>
    </citation>
    <scope>NUCLEOTIDE SEQUENCE [LARGE SCALE GENOMIC DNA]</scope>
    <source>
        <strain evidence="1 2">MDC 2508</strain>
    </source>
</reference>
<dbReference type="RefSeq" id="WP_100292820.1">
    <property type="nucleotide sequence ID" value="NZ_PGGC01000024.1"/>
</dbReference>
<evidence type="ECO:0008006" key="3">
    <source>
        <dbReference type="Google" id="ProtNLM"/>
    </source>
</evidence>
<dbReference type="InterPro" id="IPR032710">
    <property type="entry name" value="NTF2-like_dom_sf"/>
</dbReference>
<evidence type="ECO:0000313" key="1">
    <source>
        <dbReference type="EMBL" id="PJG60202.1"/>
    </source>
</evidence>
<dbReference type="OrthoDB" id="6059063at2"/>
<evidence type="ECO:0000313" key="2">
    <source>
        <dbReference type="Proteomes" id="UP000235861"/>
    </source>
</evidence>
<dbReference type="SUPFAM" id="SSF54427">
    <property type="entry name" value="NTF2-like"/>
    <property type="match status" value="1"/>
</dbReference>
<organism evidence="1 2">
    <name type="scientific">Aeromonas cavernicola</name>
    <dbReference type="NCBI Taxonomy" id="1006623"/>
    <lineage>
        <taxon>Bacteria</taxon>
        <taxon>Pseudomonadati</taxon>
        <taxon>Pseudomonadota</taxon>
        <taxon>Gammaproteobacteria</taxon>
        <taxon>Aeromonadales</taxon>
        <taxon>Aeromonadaceae</taxon>
        <taxon>Aeromonas</taxon>
    </lineage>
</organism>
<protein>
    <recommendedName>
        <fullName evidence="3">DUF4440 domain-containing protein</fullName>
    </recommendedName>
</protein>
<dbReference type="Gene3D" id="3.10.450.50">
    <property type="match status" value="1"/>
</dbReference>